<comment type="subcellular location">
    <subcellularLocation>
        <location evidence="1">Membrane</location>
        <topology evidence="1">Multi-pass membrane protein</topology>
    </subcellularLocation>
</comment>
<evidence type="ECO:0000256" key="3">
    <source>
        <dbReference type="ARBA" id="ARBA00022989"/>
    </source>
</evidence>
<feature type="transmembrane region" description="Helical" evidence="5">
    <location>
        <begin position="115"/>
        <end position="135"/>
    </location>
</feature>
<feature type="transmembrane region" description="Helical" evidence="5">
    <location>
        <begin position="59"/>
        <end position="78"/>
    </location>
</feature>
<keyword evidence="8" id="KW-1185">Reference proteome</keyword>
<feature type="transmembrane region" description="Helical" evidence="5">
    <location>
        <begin position="410"/>
        <end position="430"/>
    </location>
</feature>
<feature type="transmembrane region" description="Helical" evidence="5">
    <location>
        <begin position="90"/>
        <end position="109"/>
    </location>
</feature>
<organism evidence="7 8">
    <name type="scientific">Chromobacterium phragmitis</name>
    <dbReference type="NCBI Taxonomy" id="2202141"/>
    <lineage>
        <taxon>Bacteria</taxon>
        <taxon>Pseudomonadati</taxon>
        <taxon>Pseudomonadota</taxon>
        <taxon>Betaproteobacteria</taxon>
        <taxon>Neisseriales</taxon>
        <taxon>Chromobacteriaceae</taxon>
        <taxon>Chromobacterium</taxon>
    </lineage>
</organism>
<dbReference type="Proteomes" id="UP001462502">
    <property type="component" value="Unassembled WGS sequence"/>
</dbReference>
<dbReference type="PANTHER" id="PTHR23508:SF10">
    <property type="entry name" value="CARBOXYLIC ACID TRANSPORTER PROTEIN HOMOLOG"/>
    <property type="match status" value="1"/>
</dbReference>
<evidence type="ECO:0000313" key="7">
    <source>
        <dbReference type="EMBL" id="MEO9386412.1"/>
    </source>
</evidence>
<evidence type="ECO:0000256" key="2">
    <source>
        <dbReference type="ARBA" id="ARBA00022692"/>
    </source>
</evidence>
<accession>A0ABV0J0E1</accession>
<dbReference type="Pfam" id="PF07690">
    <property type="entry name" value="MFS_1"/>
    <property type="match status" value="1"/>
</dbReference>
<dbReference type="CDD" id="cd17365">
    <property type="entry name" value="MFS_PcaK_like"/>
    <property type="match status" value="1"/>
</dbReference>
<feature type="transmembrane region" description="Helical" evidence="5">
    <location>
        <begin position="147"/>
        <end position="170"/>
    </location>
</feature>
<evidence type="ECO:0000256" key="4">
    <source>
        <dbReference type="ARBA" id="ARBA00023136"/>
    </source>
</evidence>
<comment type="caution">
    <text evidence="7">The sequence shown here is derived from an EMBL/GenBank/DDBJ whole genome shotgun (WGS) entry which is preliminary data.</text>
</comment>
<dbReference type="InterPro" id="IPR011701">
    <property type="entry name" value="MFS"/>
</dbReference>
<reference evidence="7 8" key="1">
    <citation type="submission" date="2024-05" db="EMBL/GenBank/DDBJ databases">
        <authorList>
            <person name="De Oliveira J.P."/>
            <person name="Noriler S.A."/>
            <person name="De Oliveira A.G."/>
            <person name="Sipoli D.S."/>
        </authorList>
    </citation>
    <scope>NUCLEOTIDE SEQUENCE [LARGE SCALE GENOMIC DNA]</scope>
    <source>
        <strain evidence="7 8">LABIM192</strain>
    </source>
</reference>
<dbReference type="Gene3D" id="1.20.1250.20">
    <property type="entry name" value="MFS general substrate transporter like domains"/>
    <property type="match status" value="2"/>
</dbReference>
<evidence type="ECO:0000256" key="1">
    <source>
        <dbReference type="ARBA" id="ARBA00004141"/>
    </source>
</evidence>
<gene>
    <name evidence="7" type="ORF">ABI908_20125</name>
</gene>
<dbReference type="InterPro" id="IPR036259">
    <property type="entry name" value="MFS_trans_sf"/>
</dbReference>
<dbReference type="EMBL" id="JBDXMI010000001">
    <property type="protein sequence ID" value="MEO9386412.1"/>
    <property type="molecule type" value="Genomic_DNA"/>
</dbReference>
<keyword evidence="4 5" id="KW-0472">Membrane</keyword>
<feature type="transmembrane region" description="Helical" evidence="5">
    <location>
        <begin position="344"/>
        <end position="361"/>
    </location>
</feature>
<evidence type="ECO:0000313" key="8">
    <source>
        <dbReference type="Proteomes" id="UP001462502"/>
    </source>
</evidence>
<proteinExistence type="predicted"/>
<dbReference type="InterPro" id="IPR005829">
    <property type="entry name" value="Sugar_transporter_CS"/>
</dbReference>
<name>A0ABV0J0E1_9NEIS</name>
<evidence type="ECO:0000256" key="5">
    <source>
        <dbReference type="SAM" id="Phobius"/>
    </source>
</evidence>
<protein>
    <submittedName>
        <fullName evidence="7">MFS transporter</fullName>
    </submittedName>
</protein>
<feature type="domain" description="Major facilitator superfamily (MFS) profile" evidence="6">
    <location>
        <begin position="24"/>
        <end position="433"/>
    </location>
</feature>
<evidence type="ECO:0000259" key="6">
    <source>
        <dbReference type="PROSITE" id="PS50850"/>
    </source>
</evidence>
<feature type="transmembrane region" description="Helical" evidence="5">
    <location>
        <begin position="176"/>
        <end position="198"/>
    </location>
</feature>
<feature type="transmembrane region" description="Helical" evidence="5">
    <location>
        <begin position="321"/>
        <end position="338"/>
    </location>
</feature>
<sequence>MPGRQLDVGDLINRQRFSAPQWRILILCFLIVLCDGFDTAAIGYIAPAVIRDWGVARSQLGPVMSAALWGLAAGAMLAGPLADRVGRKRVLMGAVLLFGAMSLAASRVPDLSALAWLRFATGLGLGAAMANAVTLMSEYSPEPRRAFIVSAMFCGFPLGAACGGLLASWLVPHAGWRSVLLLGGVAPLLLLPAMWLLLPESLRFLLLREGGEAAARRILLRLLPGVSLRDGDSLVLREGDKSRGLRLVWSASYRTGTLLLAAAYFMGLLIFYLLTSWLPILISDSGMDLSRAALLTALFPFGGLLGSTLTGWLMDRYDGHRVLAAAYLLTGLLVFAIGQSLASHGWLALAICLAGIAMNGAQASMPSLAAGYYPTAGRASGVAWMMGIGRFGGIAGAMLGAVLLKQQLSLPWFFALLSLPALLAAAALLLKRRAVAQPGRAWA</sequence>
<dbReference type="SUPFAM" id="SSF103473">
    <property type="entry name" value="MFS general substrate transporter"/>
    <property type="match status" value="1"/>
</dbReference>
<keyword evidence="3 5" id="KW-1133">Transmembrane helix</keyword>
<dbReference type="PANTHER" id="PTHR23508">
    <property type="entry name" value="CARBOXYLIC ACID TRANSPORTER PROTEIN HOMOLOG"/>
    <property type="match status" value="1"/>
</dbReference>
<feature type="transmembrane region" description="Helical" evidence="5">
    <location>
        <begin position="258"/>
        <end position="280"/>
    </location>
</feature>
<feature type="transmembrane region" description="Helical" evidence="5">
    <location>
        <begin position="292"/>
        <end position="314"/>
    </location>
</feature>
<keyword evidence="2 5" id="KW-0812">Transmembrane</keyword>
<dbReference type="PROSITE" id="PS50850">
    <property type="entry name" value="MFS"/>
    <property type="match status" value="1"/>
</dbReference>
<dbReference type="RefSeq" id="WP_347935574.1">
    <property type="nucleotide sequence ID" value="NZ_JBDXMI010000001.1"/>
</dbReference>
<feature type="transmembrane region" description="Helical" evidence="5">
    <location>
        <begin position="24"/>
        <end position="47"/>
    </location>
</feature>
<dbReference type="InterPro" id="IPR020846">
    <property type="entry name" value="MFS_dom"/>
</dbReference>
<feature type="transmembrane region" description="Helical" evidence="5">
    <location>
        <begin position="382"/>
        <end position="404"/>
    </location>
</feature>
<dbReference type="PROSITE" id="PS00216">
    <property type="entry name" value="SUGAR_TRANSPORT_1"/>
    <property type="match status" value="1"/>
</dbReference>